<accession>A0A139X822</accession>
<protein>
    <recommendedName>
        <fullName evidence="3">HicB-like antitoxin of toxin-antitoxin system domain-containing protein</fullName>
    </recommendedName>
</protein>
<dbReference type="Gene3D" id="3.30.160.250">
    <property type="match status" value="1"/>
</dbReference>
<gene>
    <name evidence="1" type="ORF">WA1_24870</name>
</gene>
<keyword evidence="2" id="KW-1185">Reference proteome</keyword>
<evidence type="ECO:0000313" key="2">
    <source>
        <dbReference type="Proteomes" id="UP000076925"/>
    </source>
</evidence>
<dbReference type="InterPro" id="IPR035069">
    <property type="entry name" value="TTHA1013/TTHA0281-like"/>
</dbReference>
<dbReference type="RefSeq" id="WP_017739826.1">
    <property type="nucleotide sequence ID" value="NZ_KQ976354.1"/>
</dbReference>
<dbReference type="Proteomes" id="UP000076925">
    <property type="component" value="Unassembled WGS sequence"/>
</dbReference>
<dbReference type="EMBL" id="ANNX02000026">
    <property type="protein sequence ID" value="KYC40857.1"/>
    <property type="molecule type" value="Genomic_DNA"/>
</dbReference>
<name>A0A139X822_9CYAN</name>
<comment type="caution">
    <text evidence="1">The sequence shown here is derived from an EMBL/GenBank/DDBJ whole genome shotgun (WGS) entry which is preliminary data.</text>
</comment>
<sequence length="127" mass="14437">MIGFSPSTSSERDTSKLTYSVLVESEHDGRFSAVVLGLSDCKSSGKTENEALENLQQLLQKRLQNSRIVTLEIDSPKNDNPWFNVAGMYKDNPLFDEVLADIEAEHHKLDVEIEEYYKQIDAEDEIK</sequence>
<dbReference type="OrthoDB" id="428699at2"/>
<dbReference type="AlphaFoldDB" id="A0A139X822"/>
<dbReference type="SUPFAM" id="SSF143100">
    <property type="entry name" value="TTHA1013/TTHA0281-like"/>
    <property type="match status" value="1"/>
</dbReference>
<organism evidence="1 2">
    <name type="scientific">Scytonema hofmannii PCC 7110</name>
    <dbReference type="NCBI Taxonomy" id="128403"/>
    <lineage>
        <taxon>Bacteria</taxon>
        <taxon>Bacillati</taxon>
        <taxon>Cyanobacteriota</taxon>
        <taxon>Cyanophyceae</taxon>
        <taxon>Nostocales</taxon>
        <taxon>Scytonemataceae</taxon>
        <taxon>Scytonema</taxon>
    </lineage>
</organism>
<evidence type="ECO:0000313" key="1">
    <source>
        <dbReference type="EMBL" id="KYC40857.1"/>
    </source>
</evidence>
<dbReference type="STRING" id="128403.WA1_24870"/>
<evidence type="ECO:0008006" key="3">
    <source>
        <dbReference type="Google" id="ProtNLM"/>
    </source>
</evidence>
<reference evidence="1 2" key="1">
    <citation type="journal article" date="2013" name="Genome Biol. Evol.">
        <title>Genomes of Stigonematalean cyanobacteria (subsection V) and the evolution of oxygenic photosynthesis from prokaryotes to plastids.</title>
        <authorList>
            <person name="Dagan T."/>
            <person name="Roettger M."/>
            <person name="Stucken K."/>
            <person name="Landan G."/>
            <person name="Koch R."/>
            <person name="Major P."/>
            <person name="Gould S.B."/>
            <person name="Goremykin V.V."/>
            <person name="Rippka R."/>
            <person name="Tandeau de Marsac N."/>
            <person name="Gugger M."/>
            <person name="Lockhart P.J."/>
            <person name="Allen J.F."/>
            <person name="Brune I."/>
            <person name="Maus I."/>
            <person name="Puhler A."/>
            <person name="Martin W.F."/>
        </authorList>
    </citation>
    <scope>NUCLEOTIDE SEQUENCE [LARGE SCALE GENOMIC DNA]</scope>
    <source>
        <strain evidence="1 2">PCC 7110</strain>
    </source>
</reference>
<proteinExistence type="predicted"/>